<dbReference type="GO" id="GO:0061630">
    <property type="term" value="F:ubiquitin protein ligase activity"/>
    <property type="evidence" value="ECO:0007669"/>
    <property type="project" value="TreeGrafter"/>
</dbReference>
<dbReference type="InterPro" id="IPR013083">
    <property type="entry name" value="Znf_RING/FYVE/PHD"/>
</dbReference>
<feature type="domain" description="RING-type" evidence="6">
    <location>
        <begin position="9"/>
        <end position="53"/>
    </location>
</feature>
<dbReference type="Pfam" id="PF00097">
    <property type="entry name" value="zf-C3HC4"/>
    <property type="match status" value="1"/>
</dbReference>
<dbReference type="SMART" id="SM00184">
    <property type="entry name" value="RING"/>
    <property type="match status" value="1"/>
</dbReference>
<evidence type="ECO:0000259" key="6">
    <source>
        <dbReference type="PROSITE" id="PS50089"/>
    </source>
</evidence>
<dbReference type="InterPro" id="IPR051435">
    <property type="entry name" value="RING_finger_E3_ubiq-ligases"/>
</dbReference>
<dbReference type="Gene3D" id="3.30.40.10">
    <property type="entry name" value="Zinc/RING finger domain, C3HC4 (zinc finger)"/>
    <property type="match status" value="1"/>
</dbReference>
<dbReference type="PROSITE" id="PS50089">
    <property type="entry name" value="ZF_RING_2"/>
    <property type="match status" value="1"/>
</dbReference>
<name>A0A8S4PNL4_OWEFU</name>
<keyword evidence="1" id="KW-0479">Metal-binding</keyword>
<dbReference type="EMBL" id="CAIIXF020000009">
    <property type="protein sequence ID" value="CAH1795173.1"/>
    <property type="molecule type" value="Genomic_DNA"/>
</dbReference>
<evidence type="ECO:0000256" key="3">
    <source>
        <dbReference type="ARBA" id="ARBA00022833"/>
    </source>
</evidence>
<evidence type="ECO:0000256" key="5">
    <source>
        <dbReference type="SAM" id="MobiDB-lite"/>
    </source>
</evidence>
<dbReference type="Proteomes" id="UP000749559">
    <property type="component" value="Unassembled WGS sequence"/>
</dbReference>
<reference evidence="7" key="1">
    <citation type="submission" date="2022-03" db="EMBL/GenBank/DDBJ databases">
        <authorList>
            <person name="Martin C."/>
        </authorList>
    </citation>
    <scope>NUCLEOTIDE SEQUENCE</scope>
</reference>
<proteinExistence type="predicted"/>
<dbReference type="GO" id="GO:0016567">
    <property type="term" value="P:protein ubiquitination"/>
    <property type="evidence" value="ECO:0007669"/>
    <property type="project" value="TreeGrafter"/>
</dbReference>
<dbReference type="InterPro" id="IPR001841">
    <property type="entry name" value="Znf_RING"/>
</dbReference>
<dbReference type="SUPFAM" id="SSF57850">
    <property type="entry name" value="RING/U-box"/>
    <property type="match status" value="1"/>
</dbReference>
<gene>
    <name evidence="7" type="ORF">OFUS_LOCUS19749</name>
</gene>
<feature type="region of interest" description="Disordered" evidence="5">
    <location>
        <begin position="91"/>
        <end position="134"/>
    </location>
</feature>
<dbReference type="GO" id="GO:0008270">
    <property type="term" value="F:zinc ion binding"/>
    <property type="evidence" value="ECO:0007669"/>
    <property type="project" value="UniProtKB-KW"/>
</dbReference>
<evidence type="ECO:0000256" key="4">
    <source>
        <dbReference type="PROSITE-ProRule" id="PRU00175"/>
    </source>
</evidence>
<dbReference type="PANTHER" id="PTHR22791:SF6">
    <property type="entry name" value="RING-TYPE DOMAIN-CONTAINING PROTEIN"/>
    <property type="match status" value="1"/>
</dbReference>
<evidence type="ECO:0000256" key="1">
    <source>
        <dbReference type="ARBA" id="ARBA00022723"/>
    </source>
</evidence>
<protein>
    <recommendedName>
        <fullName evidence="6">RING-type domain-containing protein</fullName>
    </recommendedName>
</protein>
<feature type="non-terminal residue" evidence="7">
    <location>
        <position position="1"/>
    </location>
</feature>
<organism evidence="7 8">
    <name type="scientific">Owenia fusiformis</name>
    <name type="common">Polychaete worm</name>
    <dbReference type="NCBI Taxonomy" id="6347"/>
    <lineage>
        <taxon>Eukaryota</taxon>
        <taxon>Metazoa</taxon>
        <taxon>Spiralia</taxon>
        <taxon>Lophotrochozoa</taxon>
        <taxon>Annelida</taxon>
        <taxon>Polychaeta</taxon>
        <taxon>Sedentaria</taxon>
        <taxon>Canalipalpata</taxon>
        <taxon>Sabellida</taxon>
        <taxon>Oweniida</taxon>
        <taxon>Oweniidae</taxon>
        <taxon>Owenia</taxon>
    </lineage>
</organism>
<comment type="caution">
    <text evidence="7">The sequence shown here is derived from an EMBL/GenBank/DDBJ whole genome shotgun (WGS) entry which is preliminary data.</text>
</comment>
<evidence type="ECO:0000313" key="8">
    <source>
        <dbReference type="Proteomes" id="UP000749559"/>
    </source>
</evidence>
<evidence type="ECO:0000256" key="2">
    <source>
        <dbReference type="ARBA" id="ARBA00022771"/>
    </source>
</evidence>
<keyword evidence="3" id="KW-0862">Zinc</keyword>
<evidence type="ECO:0000313" key="7">
    <source>
        <dbReference type="EMBL" id="CAH1795173.1"/>
    </source>
</evidence>
<dbReference type="OrthoDB" id="6156217at2759"/>
<dbReference type="AlphaFoldDB" id="A0A8S4PNL4"/>
<feature type="non-terminal residue" evidence="7">
    <location>
        <position position="134"/>
    </location>
</feature>
<dbReference type="PANTHER" id="PTHR22791">
    <property type="entry name" value="RING-TYPE DOMAIN-CONTAINING PROTEIN"/>
    <property type="match status" value="1"/>
</dbReference>
<dbReference type="InterPro" id="IPR018957">
    <property type="entry name" value="Znf_C3HC4_RING-type"/>
</dbReference>
<accession>A0A8S4PNL4</accession>
<sequence length="134" mass="15146">TMEEGGICCVSCKNTAKIPKSLDCGHICCLGCIQDLIKENKSLNGLVSCPECKNESQVPEGVEQLKLLSLKTLDEEVSQLLQNVKDQSKEDEIHFQTERKKADEAKKIAEKERQRVEDEKQRIEEATKRVEEAK</sequence>
<keyword evidence="2 4" id="KW-0863">Zinc-finger</keyword>
<keyword evidence="8" id="KW-1185">Reference proteome</keyword>